<dbReference type="SUPFAM" id="SSF51735">
    <property type="entry name" value="NAD(P)-binding Rossmann-fold domains"/>
    <property type="match status" value="1"/>
</dbReference>
<name>A0ABY8LFL9_9RHOB</name>
<keyword evidence="2" id="KW-0560">Oxidoreductase</keyword>
<dbReference type="Pfam" id="PF08501">
    <property type="entry name" value="Shikimate_dh_N"/>
    <property type="match status" value="1"/>
</dbReference>
<dbReference type="InterPro" id="IPR046346">
    <property type="entry name" value="Aminoacid_DH-like_N_sf"/>
</dbReference>
<evidence type="ECO:0000259" key="4">
    <source>
        <dbReference type="Pfam" id="PF08501"/>
    </source>
</evidence>
<sequence length="273" mass="27974">MILRCGLIGENIGASRLHRALDLMGAAHGVEVAFTAIDTAGDPDFDFDATVDELRLLGWTGVTVTHPWKTHAAAWAGSAMVPGCERLGAANTLTFAPPAGHNTDYTGFLAAWDHEMAGRAPGAVAVAGAGGVARAVLPALIARGADPMTVWDLDRAAALALAAATGATAVDPRDAADAIRAADGLVNCTPLGMAAHPGSAFPAEAIGPQGWAFDAVYTPTETAFLRDARKAGLAILTGFDLFRHMAIRSFAAYTGITPDPAPTLAALAALRPD</sequence>
<evidence type="ECO:0000313" key="6">
    <source>
        <dbReference type="Proteomes" id="UP001243420"/>
    </source>
</evidence>
<proteinExistence type="predicted"/>
<feature type="domain" description="Shikimate dehydrogenase substrate binding N-terminal" evidence="4">
    <location>
        <begin position="7"/>
        <end position="93"/>
    </location>
</feature>
<dbReference type="Gene3D" id="3.40.50.10860">
    <property type="entry name" value="Leucine Dehydrogenase, chain A, domain 1"/>
    <property type="match status" value="1"/>
</dbReference>
<dbReference type="InterPro" id="IPR013708">
    <property type="entry name" value="Shikimate_DH-bd_N"/>
</dbReference>
<dbReference type="Gene3D" id="3.40.50.720">
    <property type="entry name" value="NAD(P)-binding Rossmann-like Domain"/>
    <property type="match status" value="1"/>
</dbReference>
<dbReference type="InterPro" id="IPR036291">
    <property type="entry name" value="NAD(P)-bd_dom_sf"/>
</dbReference>
<keyword evidence="3" id="KW-0028">Amino-acid biosynthesis</keyword>
<dbReference type="EMBL" id="CP122537">
    <property type="protein sequence ID" value="WGH78905.1"/>
    <property type="molecule type" value="Genomic_DNA"/>
</dbReference>
<gene>
    <name evidence="5" type="ORF">P8627_01185</name>
</gene>
<evidence type="ECO:0000256" key="3">
    <source>
        <dbReference type="ARBA" id="ARBA00023141"/>
    </source>
</evidence>
<dbReference type="PANTHER" id="PTHR21089:SF1">
    <property type="entry name" value="BIFUNCTIONAL 3-DEHYDROQUINATE DEHYDRATASE_SHIKIMATE DEHYDROGENASE, CHLOROPLASTIC"/>
    <property type="match status" value="1"/>
</dbReference>
<keyword evidence="6" id="KW-1185">Reference proteome</keyword>
<organism evidence="5 6">
    <name type="scientific">Jannaschia ovalis</name>
    <dbReference type="NCBI Taxonomy" id="3038773"/>
    <lineage>
        <taxon>Bacteria</taxon>
        <taxon>Pseudomonadati</taxon>
        <taxon>Pseudomonadota</taxon>
        <taxon>Alphaproteobacteria</taxon>
        <taxon>Rhodobacterales</taxon>
        <taxon>Roseobacteraceae</taxon>
        <taxon>Jannaschia</taxon>
    </lineage>
</organism>
<dbReference type="RefSeq" id="WP_279965656.1">
    <property type="nucleotide sequence ID" value="NZ_CP122537.1"/>
</dbReference>
<evidence type="ECO:0000256" key="2">
    <source>
        <dbReference type="ARBA" id="ARBA00023002"/>
    </source>
</evidence>
<dbReference type="Proteomes" id="UP001243420">
    <property type="component" value="Chromosome"/>
</dbReference>
<dbReference type="InterPro" id="IPR022893">
    <property type="entry name" value="Shikimate_DH_fam"/>
</dbReference>
<dbReference type="PANTHER" id="PTHR21089">
    <property type="entry name" value="SHIKIMATE DEHYDROGENASE"/>
    <property type="match status" value="1"/>
</dbReference>
<keyword evidence="3" id="KW-0057">Aromatic amino acid biosynthesis</keyword>
<comment type="pathway">
    <text evidence="1">Metabolic intermediate biosynthesis; chorismate biosynthesis; chorismate from D-erythrose 4-phosphate and phosphoenolpyruvate: step 4/7.</text>
</comment>
<evidence type="ECO:0000256" key="1">
    <source>
        <dbReference type="ARBA" id="ARBA00004871"/>
    </source>
</evidence>
<reference evidence="5 6" key="1">
    <citation type="submission" date="2023-04" db="EMBL/GenBank/DDBJ databases">
        <title>Jannaschia ovalis sp. nov., a marine bacterium isolated from sea tidal flat.</title>
        <authorList>
            <person name="Kwon D.Y."/>
            <person name="Kim J.-J."/>
        </authorList>
    </citation>
    <scope>NUCLEOTIDE SEQUENCE [LARGE SCALE GENOMIC DNA]</scope>
    <source>
        <strain evidence="5 6">GRR-S6-38</strain>
    </source>
</reference>
<evidence type="ECO:0000313" key="5">
    <source>
        <dbReference type="EMBL" id="WGH78905.1"/>
    </source>
</evidence>
<dbReference type="SUPFAM" id="SSF53223">
    <property type="entry name" value="Aminoacid dehydrogenase-like, N-terminal domain"/>
    <property type="match status" value="1"/>
</dbReference>
<protein>
    <submittedName>
        <fullName evidence="5">Shikimate dehydrogenase</fullName>
    </submittedName>
</protein>
<accession>A0ABY8LFL9</accession>